<evidence type="ECO:0000313" key="3">
    <source>
        <dbReference type="Proteomes" id="UP000076580"/>
    </source>
</evidence>
<dbReference type="Proteomes" id="UP000076580">
    <property type="component" value="Chromosome 03"/>
</dbReference>
<sequence length="377" mass="41462">MVEMNPCHVDGRSGLDPLVLLHPCPSSSFDDDYAIDSALLPTRCIDGSDDKDGDGGSFAVNHHAIFTDDNFRQLMATDWSMTAHMTYPQLNPPRHTARHPPQYPPRHSPRHPQQSPLQVDRGGKGHEFTDEDFAQFLHLPQEDISLTISPLPEPVPISPWTERTRCMEEAPRMEKAPPMEEESRMEKANDKTTTQSKTKRPTAEEPVASTASTATVAEKKPKQGRFKAKQATFILTGQTVERNYNGVSTTSYYCSDGVIRILSEENLRKAQERSAAMQGDAGSGPVPDLVAATMSITSAPAVASEPVSFTRKRKVGAAIGNTAVAKKSKITHAVQAAATENPTSPLRDTVDERILFLAAILREEQAREQLEEPGTRR</sequence>
<protein>
    <submittedName>
        <fullName evidence="2">Uncharacterized protein</fullName>
    </submittedName>
</protein>
<feature type="compositionally biased region" description="Low complexity" evidence="1">
    <location>
        <begin position="204"/>
        <end position="216"/>
    </location>
</feature>
<feature type="compositionally biased region" description="Basic and acidic residues" evidence="1">
    <location>
        <begin position="168"/>
        <end position="190"/>
    </location>
</feature>
<keyword evidence="3" id="KW-1185">Reference proteome</keyword>
<gene>
    <name evidence="2" type="ORF">DCS_06190</name>
</gene>
<name>A0A151GAW5_DRECN</name>
<feature type="region of interest" description="Disordered" evidence="1">
    <location>
        <begin position="168"/>
        <end position="222"/>
    </location>
</feature>
<accession>A0A151GAW5</accession>
<dbReference type="AlphaFoldDB" id="A0A151GAW5"/>
<feature type="region of interest" description="Disordered" evidence="1">
    <location>
        <begin position="86"/>
        <end position="127"/>
    </location>
</feature>
<dbReference type="RefSeq" id="XP_040653585.1">
    <property type="nucleotide sequence ID" value="XM_040803481.1"/>
</dbReference>
<proteinExistence type="predicted"/>
<organism evidence="2 3">
    <name type="scientific">Drechmeria coniospora</name>
    <name type="common">Nematophagous fungus</name>
    <name type="synonym">Meria coniospora</name>
    <dbReference type="NCBI Taxonomy" id="98403"/>
    <lineage>
        <taxon>Eukaryota</taxon>
        <taxon>Fungi</taxon>
        <taxon>Dikarya</taxon>
        <taxon>Ascomycota</taxon>
        <taxon>Pezizomycotina</taxon>
        <taxon>Sordariomycetes</taxon>
        <taxon>Hypocreomycetidae</taxon>
        <taxon>Hypocreales</taxon>
        <taxon>Ophiocordycipitaceae</taxon>
        <taxon>Drechmeria</taxon>
    </lineage>
</organism>
<reference evidence="2 3" key="1">
    <citation type="journal article" date="2016" name="Sci. Rep.">
        <title>Insights into Adaptations to a Near-Obligate Nematode Endoparasitic Lifestyle from the Finished Genome of Drechmeria coniospora.</title>
        <authorList>
            <person name="Zhang L."/>
            <person name="Zhou Z."/>
            <person name="Guo Q."/>
            <person name="Fokkens L."/>
            <person name="Miskei M."/>
            <person name="Pocsi I."/>
            <person name="Zhang W."/>
            <person name="Chen M."/>
            <person name="Wang L."/>
            <person name="Sun Y."/>
            <person name="Donzelli B.G."/>
            <person name="Gibson D.M."/>
            <person name="Nelson D.R."/>
            <person name="Luo J.G."/>
            <person name="Rep M."/>
            <person name="Liu H."/>
            <person name="Yang S."/>
            <person name="Wang J."/>
            <person name="Krasnoff S.B."/>
            <person name="Xu Y."/>
            <person name="Molnar I."/>
            <person name="Lin M."/>
        </authorList>
    </citation>
    <scope>NUCLEOTIDE SEQUENCE [LARGE SCALE GENOMIC DNA]</scope>
    <source>
        <strain evidence="2 3">ARSEF 6962</strain>
    </source>
</reference>
<dbReference type="InParanoid" id="A0A151GAW5"/>
<evidence type="ECO:0000256" key="1">
    <source>
        <dbReference type="SAM" id="MobiDB-lite"/>
    </source>
</evidence>
<evidence type="ECO:0000313" key="2">
    <source>
        <dbReference type="EMBL" id="KYK54233.1"/>
    </source>
</evidence>
<comment type="caution">
    <text evidence="2">The sequence shown here is derived from an EMBL/GenBank/DDBJ whole genome shotgun (WGS) entry which is preliminary data.</text>
</comment>
<dbReference type="EMBL" id="LAYC01000003">
    <property type="protein sequence ID" value="KYK54233.1"/>
    <property type="molecule type" value="Genomic_DNA"/>
</dbReference>
<dbReference type="GeneID" id="63718833"/>